<dbReference type="EMBL" id="JACEIK010002479">
    <property type="protein sequence ID" value="MCD9561446.1"/>
    <property type="molecule type" value="Genomic_DNA"/>
</dbReference>
<dbReference type="Proteomes" id="UP000823775">
    <property type="component" value="Unassembled WGS sequence"/>
</dbReference>
<accession>A0ABS8UU59</accession>
<proteinExistence type="predicted"/>
<organism evidence="1 2">
    <name type="scientific">Datura stramonium</name>
    <name type="common">Jimsonweed</name>
    <name type="synonym">Common thornapple</name>
    <dbReference type="NCBI Taxonomy" id="4076"/>
    <lineage>
        <taxon>Eukaryota</taxon>
        <taxon>Viridiplantae</taxon>
        <taxon>Streptophyta</taxon>
        <taxon>Embryophyta</taxon>
        <taxon>Tracheophyta</taxon>
        <taxon>Spermatophyta</taxon>
        <taxon>Magnoliopsida</taxon>
        <taxon>eudicotyledons</taxon>
        <taxon>Gunneridae</taxon>
        <taxon>Pentapetalae</taxon>
        <taxon>asterids</taxon>
        <taxon>lamiids</taxon>
        <taxon>Solanales</taxon>
        <taxon>Solanaceae</taxon>
        <taxon>Solanoideae</taxon>
        <taxon>Datureae</taxon>
        <taxon>Datura</taxon>
    </lineage>
</organism>
<sequence length="107" mass="12412">MFARVKFSGWEVDFSGGRPEFGFSLCLPLNHELIAWNLPSAVYISFVVCKLSRLLQSAYPKDKDCGCKKKEYYERWAWLGGGVRVEVCGWWDGGYEGRGEDEMCWRR</sequence>
<evidence type="ECO:0000313" key="1">
    <source>
        <dbReference type="EMBL" id="MCD9561446.1"/>
    </source>
</evidence>
<gene>
    <name evidence="1" type="ORF">HAX54_020557</name>
</gene>
<keyword evidence="2" id="KW-1185">Reference proteome</keyword>
<evidence type="ECO:0000313" key="2">
    <source>
        <dbReference type="Proteomes" id="UP000823775"/>
    </source>
</evidence>
<name>A0ABS8UU59_DATST</name>
<comment type="caution">
    <text evidence="1">The sequence shown here is derived from an EMBL/GenBank/DDBJ whole genome shotgun (WGS) entry which is preliminary data.</text>
</comment>
<reference evidence="1 2" key="1">
    <citation type="journal article" date="2021" name="BMC Genomics">
        <title>Datura genome reveals duplications of psychoactive alkaloid biosynthetic genes and high mutation rate following tissue culture.</title>
        <authorList>
            <person name="Rajewski A."/>
            <person name="Carter-House D."/>
            <person name="Stajich J."/>
            <person name="Litt A."/>
        </authorList>
    </citation>
    <scope>NUCLEOTIDE SEQUENCE [LARGE SCALE GENOMIC DNA]</scope>
    <source>
        <strain evidence="1">AR-01</strain>
    </source>
</reference>
<protein>
    <submittedName>
        <fullName evidence="1">Uncharacterized protein</fullName>
    </submittedName>
</protein>